<dbReference type="AlphaFoldDB" id="V4AQ49"/>
<dbReference type="CTD" id="20244773"/>
<accession>V4AQ49</accession>
<protein>
    <recommendedName>
        <fullName evidence="4">SGNH domain-containing protein</fullName>
    </recommendedName>
</protein>
<gene>
    <name evidence="2" type="ORF">LOTGIDRAFT_187972</name>
</gene>
<evidence type="ECO:0000313" key="3">
    <source>
        <dbReference type="Proteomes" id="UP000030746"/>
    </source>
</evidence>
<dbReference type="PANTHER" id="PTHR14469:SF0">
    <property type="entry name" value="FAMILY WITH SEQUENCE SIMILARITY 113"/>
    <property type="match status" value="1"/>
</dbReference>
<dbReference type="OMA" id="KMENSCF"/>
<evidence type="ECO:0000313" key="2">
    <source>
        <dbReference type="EMBL" id="ESO96915.1"/>
    </source>
</evidence>
<feature type="non-terminal residue" evidence="2">
    <location>
        <position position="269"/>
    </location>
</feature>
<name>V4AQ49_LOTGI</name>
<dbReference type="SUPFAM" id="SSF52266">
    <property type="entry name" value="SGNH hydrolase"/>
    <property type="match status" value="1"/>
</dbReference>
<sequence length="269" mass="31726">MTGWLFFINSIIRLREMSELFLQKDVAKLLHNKFVVIMGSSVQRSMYKDLVKMLKKDMYLTDHELRAKGESKFEDDRLIEGGILSNNVSYREVREYKTDYHLIRFYFITRTYNNYVESVLKTFRSEPEPDVLLLNSCLWDITRYGLGPESVEGYRQNLHKLMKKLKTVLDPNCLVLWNSTLPVDKEAKGGVFVPEVESAKTQLGAKILACNLIAHNIIKQYDYDYIDLHYYLRYHLHRRAEDGVHWDMTAHRRMSNLTLFQIAEAWGLK</sequence>
<evidence type="ECO:0000256" key="1">
    <source>
        <dbReference type="ARBA" id="ARBA00037957"/>
    </source>
</evidence>
<dbReference type="PANTHER" id="PTHR14469">
    <property type="entry name" value="SARCOMA ANTIGEN NY-SAR-23"/>
    <property type="match status" value="1"/>
</dbReference>
<organism evidence="2 3">
    <name type="scientific">Lottia gigantea</name>
    <name type="common">Giant owl limpet</name>
    <dbReference type="NCBI Taxonomy" id="225164"/>
    <lineage>
        <taxon>Eukaryota</taxon>
        <taxon>Metazoa</taxon>
        <taxon>Spiralia</taxon>
        <taxon>Lophotrochozoa</taxon>
        <taxon>Mollusca</taxon>
        <taxon>Gastropoda</taxon>
        <taxon>Patellogastropoda</taxon>
        <taxon>Lottioidea</taxon>
        <taxon>Lottiidae</taxon>
        <taxon>Lottia</taxon>
    </lineage>
</organism>
<dbReference type="EMBL" id="KB201362">
    <property type="protein sequence ID" value="ESO96915.1"/>
    <property type="molecule type" value="Genomic_DNA"/>
</dbReference>
<proteinExistence type="inferred from homology"/>
<dbReference type="Gene3D" id="3.40.50.1110">
    <property type="entry name" value="SGNH hydrolase"/>
    <property type="match status" value="1"/>
</dbReference>
<dbReference type="RefSeq" id="XP_009052409.1">
    <property type="nucleotide sequence ID" value="XM_009054161.1"/>
</dbReference>
<comment type="similarity">
    <text evidence="1">Belongs to the PC-esterase family.</text>
</comment>
<dbReference type="GeneID" id="20244773"/>
<dbReference type="KEGG" id="lgi:LOTGIDRAFT_187972"/>
<dbReference type="Proteomes" id="UP000030746">
    <property type="component" value="Unassembled WGS sequence"/>
</dbReference>
<dbReference type="InterPro" id="IPR036514">
    <property type="entry name" value="SGNH_hydro_sf"/>
</dbReference>
<keyword evidence="3" id="KW-1185">Reference proteome</keyword>
<evidence type="ECO:0008006" key="4">
    <source>
        <dbReference type="Google" id="ProtNLM"/>
    </source>
</evidence>
<dbReference type="HOGENOM" id="CLU_087156_0_0_1"/>
<dbReference type="OrthoDB" id="9975373at2759"/>
<reference evidence="2 3" key="1">
    <citation type="journal article" date="2013" name="Nature">
        <title>Insights into bilaterian evolution from three spiralian genomes.</title>
        <authorList>
            <person name="Simakov O."/>
            <person name="Marletaz F."/>
            <person name="Cho S.J."/>
            <person name="Edsinger-Gonzales E."/>
            <person name="Havlak P."/>
            <person name="Hellsten U."/>
            <person name="Kuo D.H."/>
            <person name="Larsson T."/>
            <person name="Lv J."/>
            <person name="Arendt D."/>
            <person name="Savage R."/>
            <person name="Osoegawa K."/>
            <person name="de Jong P."/>
            <person name="Grimwood J."/>
            <person name="Chapman J.A."/>
            <person name="Shapiro H."/>
            <person name="Aerts A."/>
            <person name="Otillar R.P."/>
            <person name="Terry A.Y."/>
            <person name="Boore J.L."/>
            <person name="Grigoriev I.V."/>
            <person name="Lindberg D.R."/>
            <person name="Seaver E.C."/>
            <person name="Weisblat D.A."/>
            <person name="Putnam N.H."/>
            <person name="Rokhsar D.S."/>
        </authorList>
    </citation>
    <scope>NUCLEOTIDE SEQUENCE [LARGE SCALE GENOMIC DNA]</scope>
</reference>